<dbReference type="PROSITE" id="PS00409">
    <property type="entry name" value="PROKAR_NTER_METHYL"/>
    <property type="match status" value="1"/>
</dbReference>
<dbReference type="OrthoDB" id="5470570at2"/>
<dbReference type="NCBIfam" id="TIGR02532">
    <property type="entry name" value="IV_pilin_GFxxxE"/>
    <property type="match status" value="1"/>
</dbReference>
<keyword evidence="1" id="KW-1133">Transmembrane helix</keyword>
<feature type="transmembrane region" description="Helical" evidence="1">
    <location>
        <begin position="20"/>
        <end position="37"/>
    </location>
</feature>
<dbReference type="Pfam" id="PF07963">
    <property type="entry name" value="N_methyl"/>
    <property type="match status" value="1"/>
</dbReference>
<keyword evidence="1" id="KW-0472">Membrane</keyword>
<dbReference type="KEGG" id="dba:Dbac_3436"/>
<evidence type="ECO:0008006" key="4">
    <source>
        <dbReference type="Google" id="ProtNLM"/>
    </source>
</evidence>
<reference evidence="2 3" key="1">
    <citation type="journal article" date="2009" name="Stand. Genomic Sci.">
        <title>Complete genome sequence of Desulfomicrobium baculatum type strain (X).</title>
        <authorList>
            <person name="Copeland A."/>
            <person name="Spring S."/>
            <person name="Goker M."/>
            <person name="Schneider S."/>
            <person name="Lapidus A."/>
            <person name="Del Rio T.G."/>
            <person name="Tice H."/>
            <person name="Cheng J.F."/>
            <person name="Chen F."/>
            <person name="Nolan M."/>
            <person name="Bruce D."/>
            <person name="Goodwin L."/>
            <person name="Pitluck S."/>
            <person name="Ivanova N."/>
            <person name="Mavrommatis K."/>
            <person name="Ovchinnikova G."/>
            <person name="Pati A."/>
            <person name="Chen A."/>
            <person name="Palaniappan K."/>
            <person name="Land M."/>
            <person name="Hauser L."/>
            <person name="Chang Y.J."/>
            <person name="Jeffries C.C."/>
            <person name="Meincke L."/>
            <person name="Sims D."/>
            <person name="Brettin T."/>
            <person name="Detter J.C."/>
            <person name="Han C."/>
            <person name="Chain P."/>
            <person name="Bristow J."/>
            <person name="Eisen J.A."/>
            <person name="Markowitz V."/>
            <person name="Hugenholtz P."/>
            <person name="Kyrpides N.C."/>
            <person name="Klenk H.P."/>
            <person name="Lucas S."/>
        </authorList>
    </citation>
    <scope>NUCLEOTIDE SEQUENCE [LARGE SCALE GENOMIC DNA]</scope>
    <source>
        <strain evidence="3">DSM 4028 / VKM B-1378 / X</strain>
    </source>
</reference>
<protein>
    <recommendedName>
        <fullName evidence="4">Type IV pilus assembly protein PilW</fullName>
    </recommendedName>
</protein>
<dbReference type="AlphaFoldDB" id="C7LQK2"/>
<sequence>MTKNIQKRFGQSGMTLVETLVAMAISGMIISAIYSLFQTHHRIAARQSQTTLMQQELHSAAALISEELRMCGFSAQGSPGFGFSHKPGIGDPDYGRATTGTAVYCSQDWNADGIANENGSGSLREHAGFRLNVANDGSAKKIPDHVLRKYDTGAVAWQPFSTNIGDLRFTYLDANGTVINEPHEHTEKIRGVRVKITAIPDHSRARLGVGNRTLSTIVWCRNTQMEKMP</sequence>
<accession>C7LQK2</accession>
<dbReference type="Proteomes" id="UP000002216">
    <property type="component" value="Chromosome"/>
</dbReference>
<evidence type="ECO:0000313" key="2">
    <source>
        <dbReference type="EMBL" id="ACU91508.1"/>
    </source>
</evidence>
<dbReference type="HOGENOM" id="CLU_1208177_0_0_7"/>
<keyword evidence="1" id="KW-0812">Transmembrane</keyword>
<dbReference type="SUPFAM" id="SSF54523">
    <property type="entry name" value="Pili subunits"/>
    <property type="match status" value="1"/>
</dbReference>
<dbReference type="EMBL" id="CP001629">
    <property type="protein sequence ID" value="ACU91508.1"/>
    <property type="molecule type" value="Genomic_DNA"/>
</dbReference>
<dbReference type="eggNOG" id="COG4966">
    <property type="taxonomic scope" value="Bacteria"/>
</dbReference>
<evidence type="ECO:0000313" key="3">
    <source>
        <dbReference type="Proteomes" id="UP000002216"/>
    </source>
</evidence>
<evidence type="ECO:0000256" key="1">
    <source>
        <dbReference type="SAM" id="Phobius"/>
    </source>
</evidence>
<dbReference type="STRING" id="525897.Dbac_3436"/>
<organism evidence="2 3">
    <name type="scientific">Desulfomicrobium baculatum (strain DSM 4028 / VKM B-1378 / X)</name>
    <name type="common">Desulfovibrio baculatus</name>
    <dbReference type="NCBI Taxonomy" id="525897"/>
    <lineage>
        <taxon>Bacteria</taxon>
        <taxon>Pseudomonadati</taxon>
        <taxon>Thermodesulfobacteriota</taxon>
        <taxon>Desulfovibrionia</taxon>
        <taxon>Desulfovibrionales</taxon>
        <taxon>Desulfomicrobiaceae</taxon>
        <taxon>Desulfomicrobium</taxon>
    </lineage>
</organism>
<dbReference type="InterPro" id="IPR045584">
    <property type="entry name" value="Pilin-like"/>
</dbReference>
<keyword evidence="3" id="KW-1185">Reference proteome</keyword>
<gene>
    <name evidence="2" type="ordered locus">Dbac_3436</name>
</gene>
<dbReference type="RefSeq" id="WP_015775595.1">
    <property type="nucleotide sequence ID" value="NC_013173.1"/>
</dbReference>
<name>C7LQK2_DESBD</name>
<dbReference type="InterPro" id="IPR012902">
    <property type="entry name" value="N_methyl_site"/>
</dbReference>
<proteinExistence type="predicted"/>